<dbReference type="AlphaFoldDB" id="A0A4U6U0J0"/>
<keyword evidence="3" id="KW-1185">Reference proteome</keyword>
<dbReference type="Proteomes" id="UP000298652">
    <property type="component" value="Chromosome 7"/>
</dbReference>
<dbReference type="EMBL" id="CM016558">
    <property type="protein sequence ID" value="TKW07685.1"/>
    <property type="molecule type" value="Genomic_DNA"/>
</dbReference>
<dbReference type="Gramene" id="TKW07685">
    <property type="protein sequence ID" value="TKW07685"/>
    <property type="gene ID" value="SEVIR_7G323001v2"/>
</dbReference>
<name>A0A4U6U0J0_SETVI</name>
<evidence type="ECO:0000256" key="1">
    <source>
        <dbReference type="SAM" id="MobiDB-lite"/>
    </source>
</evidence>
<evidence type="ECO:0000313" key="2">
    <source>
        <dbReference type="EMBL" id="TKW07685.1"/>
    </source>
</evidence>
<evidence type="ECO:0000313" key="3">
    <source>
        <dbReference type="Proteomes" id="UP000298652"/>
    </source>
</evidence>
<organism evidence="2 3">
    <name type="scientific">Setaria viridis</name>
    <name type="common">Green bristlegrass</name>
    <name type="synonym">Setaria italica subsp. viridis</name>
    <dbReference type="NCBI Taxonomy" id="4556"/>
    <lineage>
        <taxon>Eukaryota</taxon>
        <taxon>Viridiplantae</taxon>
        <taxon>Streptophyta</taxon>
        <taxon>Embryophyta</taxon>
        <taxon>Tracheophyta</taxon>
        <taxon>Spermatophyta</taxon>
        <taxon>Magnoliopsida</taxon>
        <taxon>Liliopsida</taxon>
        <taxon>Poales</taxon>
        <taxon>Poaceae</taxon>
        <taxon>PACMAD clade</taxon>
        <taxon>Panicoideae</taxon>
        <taxon>Panicodae</taxon>
        <taxon>Paniceae</taxon>
        <taxon>Cenchrinae</taxon>
        <taxon>Setaria</taxon>
    </lineage>
</organism>
<sequence>MAPKRKPHGDGVGESPDDEFVAKPSDDTKESSAEFARPVYLVAARGLLRPGDRRRCRCRCRWRRAAAHPHRCRAAPGRAWHIFRRRAFGARLLDRRRRRWAKSGHHHLRPEDNEDVPRPAARVPQARARPDLARRRGIRHLTPPPGGAPHRLRAMVRMPQLQQGCALHRLRPLDLLEPPATTTLLPRFLNPYEFRSPPEISVSSYAVVGSYILISPQPELVVGTHAFHVVNKTWEKIHDENLPFVGQAVPVGGSLFAAGLVSNQAITGSASLFHMSIDDVSSWTSDAVVSTPSLSIQELKMVASEDKIPWPFFCPLGKGSFCLIRLVSSCRRHRHKANYLKKRLRVSLTTLTDREH</sequence>
<protein>
    <submittedName>
        <fullName evidence="2">Uncharacterized protein</fullName>
    </submittedName>
</protein>
<feature type="region of interest" description="Disordered" evidence="1">
    <location>
        <begin position="1"/>
        <end position="33"/>
    </location>
</feature>
<proteinExistence type="predicted"/>
<accession>A0A4U6U0J0</accession>
<dbReference type="Pfam" id="PF07893">
    <property type="entry name" value="DUF1668"/>
    <property type="match status" value="1"/>
</dbReference>
<feature type="compositionally biased region" description="Basic and acidic residues" evidence="1">
    <location>
        <begin position="20"/>
        <end position="32"/>
    </location>
</feature>
<gene>
    <name evidence="2" type="ORF">SEVIR_7G323001v2</name>
</gene>
<feature type="region of interest" description="Disordered" evidence="1">
    <location>
        <begin position="101"/>
        <end position="126"/>
    </location>
</feature>
<dbReference type="InterPro" id="IPR012871">
    <property type="entry name" value="DUF1668_ORYSA"/>
</dbReference>
<reference evidence="2" key="1">
    <citation type="submission" date="2019-03" db="EMBL/GenBank/DDBJ databases">
        <title>WGS assembly of Setaria viridis.</title>
        <authorList>
            <person name="Huang P."/>
            <person name="Jenkins J."/>
            <person name="Grimwood J."/>
            <person name="Barry K."/>
            <person name="Healey A."/>
            <person name="Mamidi S."/>
            <person name="Sreedasyam A."/>
            <person name="Shu S."/>
            <person name="Feldman M."/>
            <person name="Wu J."/>
            <person name="Yu Y."/>
            <person name="Chen C."/>
            <person name="Johnson J."/>
            <person name="Rokhsar D."/>
            <person name="Baxter I."/>
            <person name="Schmutz J."/>
            <person name="Brutnell T."/>
            <person name="Kellogg E."/>
        </authorList>
    </citation>
    <scope>NUCLEOTIDE SEQUENCE [LARGE SCALE GENOMIC DNA]</scope>
</reference>